<dbReference type="OrthoDB" id="6160824at2759"/>
<gene>
    <name evidence="7" type="primary">LOC108989682</name>
</gene>
<comment type="catalytic activity">
    <reaction evidence="4">
        <text>NAD(+) + H2O = ADP-D-ribose + nicotinamide + H(+)</text>
        <dbReference type="Rhea" id="RHEA:16301"/>
        <dbReference type="ChEBI" id="CHEBI:15377"/>
        <dbReference type="ChEBI" id="CHEBI:15378"/>
        <dbReference type="ChEBI" id="CHEBI:17154"/>
        <dbReference type="ChEBI" id="CHEBI:57540"/>
        <dbReference type="ChEBI" id="CHEBI:57967"/>
        <dbReference type="EC" id="3.2.2.6"/>
    </reaction>
    <physiologicalReaction direction="left-to-right" evidence="4">
        <dbReference type="Rhea" id="RHEA:16302"/>
    </physiologicalReaction>
</comment>
<feature type="domain" description="TIR" evidence="5">
    <location>
        <begin position="24"/>
        <end position="162"/>
    </location>
</feature>
<dbReference type="GO" id="GO:0007165">
    <property type="term" value="P:signal transduction"/>
    <property type="evidence" value="ECO:0000318"/>
    <property type="project" value="GO_Central"/>
</dbReference>
<dbReference type="Pfam" id="PF01582">
    <property type="entry name" value="TIR"/>
    <property type="match status" value="1"/>
</dbReference>
<evidence type="ECO:0000256" key="1">
    <source>
        <dbReference type="ARBA" id="ARBA00011982"/>
    </source>
</evidence>
<dbReference type="PROSITE" id="PS50104">
    <property type="entry name" value="TIR"/>
    <property type="match status" value="1"/>
</dbReference>
<protein>
    <recommendedName>
        <fullName evidence="1">ADP-ribosyl cyclase/cyclic ADP-ribose hydrolase</fullName>
        <ecNumber evidence="1">3.2.2.6</ecNumber>
    </recommendedName>
</protein>
<dbReference type="FunFam" id="3.40.50.10140:FF:000007">
    <property type="entry name" value="Disease resistance protein (TIR-NBS-LRR class)"/>
    <property type="match status" value="1"/>
</dbReference>
<sequence length="201" mass="22771">MKNISSSTAAQTLPTSSELTSKHWTYDVFLSFSEDDRNNFIGYLYCALVKDGIRTFTDKNALSRGGRIGDELLNAIRGSNISIVVFSKSYASSRWTLEKLVEILHCIKTGNHTLLPVFYHVDPSDVRNQTGTFTEAFARYEKLIPEDMERIKRWRAALTEAANYPGWNLDSFANGYYSTLSSLVLLDEFSNWILPLFGSAR</sequence>
<dbReference type="SMART" id="SM00255">
    <property type="entry name" value="TIR"/>
    <property type="match status" value="1"/>
</dbReference>
<dbReference type="GO" id="GO:0061809">
    <property type="term" value="F:NAD+ nucleosidase activity, cyclic ADP-ribose generating"/>
    <property type="evidence" value="ECO:0007669"/>
    <property type="project" value="UniProtKB-EC"/>
</dbReference>
<keyword evidence="6" id="KW-1185">Reference proteome</keyword>
<dbReference type="KEGG" id="jre:108989682"/>
<dbReference type="GeneID" id="108989682"/>
<evidence type="ECO:0000259" key="5">
    <source>
        <dbReference type="PROSITE" id="PS50104"/>
    </source>
</evidence>
<dbReference type="InterPro" id="IPR035897">
    <property type="entry name" value="Toll_tir_struct_dom_sf"/>
</dbReference>
<keyword evidence="3" id="KW-0520">NAD</keyword>
<name>A0A2I4EHQ3_JUGRE</name>
<dbReference type="STRING" id="51240.A0A2I4EHQ3"/>
<accession>A0A2I4EHQ3</accession>
<dbReference type="RefSeq" id="XP_018818924.1">
    <property type="nucleotide sequence ID" value="XM_018963379.2"/>
</dbReference>
<evidence type="ECO:0000313" key="6">
    <source>
        <dbReference type="Proteomes" id="UP000235220"/>
    </source>
</evidence>
<organism evidence="6 7">
    <name type="scientific">Juglans regia</name>
    <name type="common">English walnut</name>
    <dbReference type="NCBI Taxonomy" id="51240"/>
    <lineage>
        <taxon>Eukaryota</taxon>
        <taxon>Viridiplantae</taxon>
        <taxon>Streptophyta</taxon>
        <taxon>Embryophyta</taxon>
        <taxon>Tracheophyta</taxon>
        <taxon>Spermatophyta</taxon>
        <taxon>Magnoliopsida</taxon>
        <taxon>eudicotyledons</taxon>
        <taxon>Gunneridae</taxon>
        <taxon>Pentapetalae</taxon>
        <taxon>rosids</taxon>
        <taxon>fabids</taxon>
        <taxon>Fagales</taxon>
        <taxon>Juglandaceae</taxon>
        <taxon>Juglans</taxon>
    </lineage>
</organism>
<dbReference type="AlphaFoldDB" id="A0A2I4EHQ3"/>
<proteinExistence type="predicted"/>
<evidence type="ECO:0000256" key="2">
    <source>
        <dbReference type="ARBA" id="ARBA00022801"/>
    </source>
</evidence>
<keyword evidence="2" id="KW-0378">Hydrolase</keyword>
<dbReference type="GO" id="GO:0005634">
    <property type="term" value="C:nucleus"/>
    <property type="evidence" value="ECO:0000318"/>
    <property type="project" value="GO_Central"/>
</dbReference>
<reference evidence="7" key="1">
    <citation type="submission" date="2025-08" db="UniProtKB">
        <authorList>
            <consortium name="RefSeq"/>
        </authorList>
    </citation>
    <scope>IDENTIFICATION</scope>
    <source>
        <tissue evidence="7">Leaves</tissue>
    </source>
</reference>
<dbReference type="Gramene" id="Jr14_14950_p1">
    <property type="protein sequence ID" value="cds.Jr14_14950_p1"/>
    <property type="gene ID" value="Jr14_14950"/>
</dbReference>
<evidence type="ECO:0000313" key="7">
    <source>
        <dbReference type="RefSeq" id="XP_018818924.1"/>
    </source>
</evidence>
<dbReference type="PANTHER" id="PTHR32009:SF39">
    <property type="entry name" value="TIR DOMAIN-CONTAINING PROTEIN"/>
    <property type="match status" value="1"/>
</dbReference>
<evidence type="ECO:0000256" key="3">
    <source>
        <dbReference type="ARBA" id="ARBA00023027"/>
    </source>
</evidence>
<evidence type="ECO:0000256" key="4">
    <source>
        <dbReference type="ARBA" id="ARBA00047304"/>
    </source>
</evidence>
<dbReference type="PANTHER" id="PTHR32009">
    <property type="entry name" value="TMV RESISTANCE PROTEIN N-LIKE"/>
    <property type="match status" value="1"/>
</dbReference>
<dbReference type="Gene3D" id="3.40.50.10140">
    <property type="entry name" value="Toll/interleukin-1 receptor homology (TIR) domain"/>
    <property type="match status" value="1"/>
</dbReference>
<dbReference type="EC" id="3.2.2.6" evidence="1"/>
<dbReference type="SUPFAM" id="SSF52200">
    <property type="entry name" value="Toll/Interleukin receptor TIR domain"/>
    <property type="match status" value="1"/>
</dbReference>
<dbReference type="InterPro" id="IPR000157">
    <property type="entry name" value="TIR_dom"/>
</dbReference>
<dbReference type="Proteomes" id="UP000235220">
    <property type="component" value="Chromosome 14"/>
</dbReference>